<reference evidence="3 4" key="1">
    <citation type="submission" date="2017-09" db="EMBL/GenBank/DDBJ databases">
        <authorList>
            <person name="Ehlers B."/>
            <person name="Leendertz F.H."/>
        </authorList>
    </citation>
    <scope>NUCLEOTIDE SEQUENCE [LARGE SCALE GENOMIC DNA]</scope>
    <source>
        <strain evidence="3 4">CGMCC 4.6857</strain>
    </source>
</reference>
<keyword evidence="4" id="KW-1185">Reference proteome</keyword>
<dbReference type="InterPro" id="IPR012347">
    <property type="entry name" value="Ferritin-like"/>
</dbReference>
<gene>
    <name evidence="3" type="ORF">SAMN05421748_101909</name>
</gene>
<dbReference type="InterPro" id="IPR005183">
    <property type="entry name" value="DUF305_CopM-like"/>
</dbReference>
<feature type="transmembrane region" description="Helical" evidence="1">
    <location>
        <begin position="25"/>
        <end position="46"/>
    </location>
</feature>
<dbReference type="PANTHER" id="PTHR36933:SF1">
    <property type="entry name" value="SLL0788 PROTEIN"/>
    <property type="match status" value="1"/>
</dbReference>
<dbReference type="Gene3D" id="1.20.1260.10">
    <property type="match status" value="1"/>
</dbReference>
<keyword evidence="1" id="KW-0812">Transmembrane</keyword>
<dbReference type="EMBL" id="OBDY01000001">
    <property type="protein sequence ID" value="SNY09934.1"/>
    <property type="molecule type" value="Genomic_DNA"/>
</dbReference>
<protein>
    <submittedName>
        <fullName evidence="3">Uncharacterized conserved protein, DUF305 family</fullName>
    </submittedName>
</protein>
<name>A0A285FGM6_9ACTN</name>
<evidence type="ECO:0000256" key="1">
    <source>
        <dbReference type="SAM" id="Phobius"/>
    </source>
</evidence>
<dbReference type="Pfam" id="PF03713">
    <property type="entry name" value="DUF305"/>
    <property type="match status" value="1"/>
</dbReference>
<organism evidence="3 4">
    <name type="scientific">Paractinoplanes atraurantiacus</name>
    <dbReference type="NCBI Taxonomy" id="1036182"/>
    <lineage>
        <taxon>Bacteria</taxon>
        <taxon>Bacillati</taxon>
        <taxon>Actinomycetota</taxon>
        <taxon>Actinomycetes</taxon>
        <taxon>Micromonosporales</taxon>
        <taxon>Micromonosporaceae</taxon>
        <taxon>Paractinoplanes</taxon>
    </lineage>
</organism>
<evidence type="ECO:0000259" key="2">
    <source>
        <dbReference type="Pfam" id="PF03713"/>
    </source>
</evidence>
<keyword evidence="1" id="KW-0472">Membrane</keyword>
<evidence type="ECO:0000313" key="3">
    <source>
        <dbReference type="EMBL" id="SNY09934.1"/>
    </source>
</evidence>
<dbReference type="PANTHER" id="PTHR36933">
    <property type="entry name" value="SLL0788 PROTEIN"/>
    <property type="match status" value="1"/>
</dbReference>
<keyword evidence="1" id="KW-1133">Transmembrane helix</keyword>
<dbReference type="Proteomes" id="UP000219612">
    <property type="component" value="Unassembled WGS sequence"/>
</dbReference>
<proteinExistence type="predicted"/>
<evidence type="ECO:0000313" key="4">
    <source>
        <dbReference type="Proteomes" id="UP000219612"/>
    </source>
</evidence>
<feature type="domain" description="DUF305" evidence="2">
    <location>
        <begin position="58"/>
        <end position="212"/>
    </location>
</feature>
<dbReference type="RefSeq" id="WP_097318135.1">
    <property type="nucleotide sequence ID" value="NZ_OBDY01000001.1"/>
</dbReference>
<dbReference type="OrthoDB" id="26872at2"/>
<accession>A0A285FGM6</accession>
<dbReference type="AlphaFoldDB" id="A0A285FGM6"/>
<sequence length="218" mass="23297">MPVTTDQSATVAAPISSGGGRRVGLWWLVATLALGLALGLGGGVLIPRLTHPGDDSVEAGFLRDMSTHHAQAVEMSMIAHADSADSRIVTLSGDIALTQHGQIGYMQAWLRNWGLSPTSSQEPMAWMPDSAGSVVNGLMPGMATPEQLAKLREAKGKDLDIQFLTLMRQHHLGGIHMAQEILKLSDNKDVTWLAQTMVTGQQSEIALIDQLLKSIQAS</sequence>